<evidence type="ECO:0000256" key="3">
    <source>
        <dbReference type="RuleBase" id="RU000535"/>
    </source>
</evidence>
<evidence type="ECO:0000313" key="4">
    <source>
        <dbReference type="EMBL" id="GHF57227.1"/>
    </source>
</evidence>
<comment type="subunit">
    <text evidence="3">Heptamer of 7 subunits arranged in a ring.</text>
</comment>
<comment type="function">
    <text evidence="3">Together with the chaperonin GroEL, plays an essential role in assisting protein folding. The GroEL-GroES system forms a nano-cage that allows encapsulation of the non-native substrate proteins and provides a physical environment optimized to promote and accelerate protein folding. GroES binds to the apical surface of the GroEL ring, thereby capping the opening of the GroEL channel.</text>
</comment>
<protein>
    <recommendedName>
        <fullName evidence="3">10 kDa chaperonin</fullName>
    </recommendedName>
</protein>
<sequence>MRSITRVSEPTTVPKLEIQMLHDRVLVRLSAEEGERRSSGGIVIPATAQVARRLAWGDVLGVGSNVRNVKVSDRVLFNPEDQLEVEVQGEAYLVMRERDIHAVATERTEHGTGLYL</sequence>
<keyword evidence="2 3" id="KW-0143">Chaperone</keyword>
<gene>
    <name evidence="4" type="primary">groE</name>
    <name evidence="4" type="ORF">GCM10017566_33020</name>
</gene>
<comment type="similarity">
    <text evidence="1 3">Belongs to the GroES chaperonin family.</text>
</comment>
<evidence type="ECO:0000256" key="2">
    <source>
        <dbReference type="ARBA" id="ARBA00023186"/>
    </source>
</evidence>
<dbReference type="CDD" id="cd00320">
    <property type="entry name" value="cpn10"/>
    <property type="match status" value="1"/>
</dbReference>
<comment type="caution">
    <text evidence="4">The sequence shown here is derived from an EMBL/GenBank/DDBJ whole genome shotgun (WGS) entry which is preliminary data.</text>
</comment>
<dbReference type="AlphaFoldDB" id="A0A8H9J006"/>
<dbReference type="SMART" id="SM00883">
    <property type="entry name" value="Cpn10"/>
    <property type="match status" value="1"/>
</dbReference>
<organism evidence="4 5">
    <name type="scientific">Amycolatopsis bartoniae</name>
    <dbReference type="NCBI Taxonomy" id="941986"/>
    <lineage>
        <taxon>Bacteria</taxon>
        <taxon>Bacillati</taxon>
        <taxon>Actinomycetota</taxon>
        <taxon>Actinomycetes</taxon>
        <taxon>Pseudonocardiales</taxon>
        <taxon>Pseudonocardiaceae</taxon>
        <taxon>Amycolatopsis</taxon>
    </lineage>
</organism>
<dbReference type="Proteomes" id="UP000658656">
    <property type="component" value="Unassembled WGS sequence"/>
</dbReference>
<name>A0A8H9J006_9PSEU</name>
<reference evidence="4" key="1">
    <citation type="journal article" date="2014" name="Int. J. Syst. Evol. Microbiol.">
        <title>Complete genome sequence of Corynebacterium casei LMG S-19264T (=DSM 44701T), isolated from a smear-ripened cheese.</title>
        <authorList>
            <consortium name="US DOE Joint Genome Institute (JGI-PGF)"/>
            <person name="Walter F."/>
            <person name="Albersmeier A."/>
            <person name="Kalinowski J."/>
            <person name="Ruckert C."/>
        </authorList>
    </citation>
    <scope>NUCLEOTIDE SEQUENCE</scope>
    <source>
        <strain evidence="4">CGMCC 4.7679</strain>
    </source>
</reference>
<dbReference type="Pfam" id="PF00166">
    <property type="entry name" value="Cpn10"/>
    <property type="match status" value="1"/>
</dbReference>
<accession>A0A8H9J006</accession>
<dbReference type="SUPFAM" id="SSF50129">
    <property type="entry name" value="GroES-like"/>
    <property type="match status" value="1"/>
</dbReference>
<dbReference type="Gene3D" id="2.30.33.40">
    <property type="entry name" value="GroES chaperonin"/>
    <property type="match status" value="1"/>
</dbReference>
<dbReference type="InterPro" id="IPR037124">
    <property type="entry name" value="Chaperonin_GroES_sf"/>
</dbReference>
<evidence type="ECO:0000313" key="5">
    <source>
        <dbReference type="Proteomes" id="UP000658656"/>
    </source>
</evidence>
<evidence type="ECO:0000256" key="1">
    <source>
        <dbReference type="ARBA" id="ARBA00006975"/>
    </source>
</evidence>
<keyword evidence="5" id="KW-1185">Reference proteome</keyword>
<reference evidence="4" key="2">
    <citation type="submission" date="2020-09" db="EMBL/GenBank/DDBJ databases">
        <authorList>
            <person name="Sun Q."/>
            <person name="Zhou Y."/>
        </authorList>
    </citation>
    <scope>NUCLEOTIDE SEQUENCE</scope>
    <source>
        <strain evidence="4">CGMCC 4.7679</strain>
    </source>
</reference>
<proteinExistence type="inferred from homology"/>
<dbReference type="EMBL" id="BNAV01000004">
    <property type="protein sequence ID" value="GHF57227.1"/>
    <property type="molecule type" value="Genomic_DNA"/>
</dbReference>
<dbReference type="InterPro" id="IPR020818">
    <property type="entry name" value="Chaperonin_GroES"/>
</dbReference>
<dbReference type="InterPro" id="IPR011032">
    <property type="entry name" value="GroES-like_sf"/>
</dbReference>
<dbReference type="GO" id="GO:0005524">
    <property type="term" value="F:ATP binding"/>
    <property type="evidence" value="ECO:0007669"/>
    <property type="project" value="InterPro"/>
</dbReference>
<dbReference type="GO" id="GO:0044183">
    <property type="term" value="F:protein folding chaperone"/>
    <property type="evidence" value="ECO:0007669"/>
    <property type="project" value="InterPro"/>
</dbReference>
<dbReference type="PRINTS" id="PR00297">
    <property type="entry name" value="CHAPERONIN10"/>
</dbReference>